<dbReference type="GO" id="GO:0031177">
    <property type="term" value="F:phosphopantetheine binding"/>
    <property type="evidence" value="ECO:0007669"/>
    <property type="project" value="InterPro"/>
</dbReference>
<dbReference type="Pfam" id="PF00501">
    <property type="entry name" value="AMP-binding"/>
    <property type="match status" value="3"/>
</dbReference>
<dbReference type="PANTHER" id="PTHR45527:SF1">
    <property type="entry name" value="FATTY ACID SYNTHASE"/>
    <property type="match status" value="1"/>
</dbReference>
<dbReference type="InterPro" id="IPR000873">
    <property type="entry name" value="AMP-dep_synth/lig_dom"/>
</dbReference>
<evidence type="ECO:0000259" key="5">
    <source>
        <dbReference type="PROSITE" id="PS50075"/>
    </source>
</evidence>
<dbReference type="FunFam" id="3.30.300.30:FF:000015">
    <property type="entry name" value="Nonribosomal peptide synthase SidD"/>
    <property type="match status" value="1"/>
</dbReference>
<protein>
    <submittedName>
        <fullName evidence="6">Non-ribosomal peptide synthetase</fullName>
    </submittedName>
</protein>
<dbReference type="InterPro" id="IPR025110">
    <property type="entry name" value="AMP-bd_C"/>
</dbReference>
<reference evidence="7" key="2">
    <citation type="submission" date="2019-06" db="EMBL/GenBank/DDBJ databases">
        <title>Co-occurence of chitin degradation, pigmentation and bioactivity in marine Pseudoalteromonas.</title>
        <authorList>
            <person name="Sonnenschein E.C."/>
            <person name="Bech P.K."/>
        </authorList>
    </citation>
    <scope>NUCLEOTIDE SEQUENCE [LARGE SCALE GENOMIC DNA]</scope>
    <source>
        <strain evidence="7">S1607</strain>
    </source>
</reference>
<dbReference type="InterPro" id="IPR036736">
    <property type="entry name" value="ACP-like_sf"/>
</dbReference>
<comment type="cofactor">
    <cofactor evidence="1">
        <name>pantetheine 4'-phosphate</name>
        <dbReference type="ChEBI" id="CHEBI:47942"/>
    </cofactor>
</comment>
<dbReference type="CDD" id="cd12117">
    <property type="entry name" value="A_NRPS_Srf_like"/>
    <property type="match status" value="1"/>
</dbReference>
<dbReference type="CDD" id="cd05930">
    <property type="entry name" value="A_NRPS"/>
    <property type="match status" value="1"/>
</dbReference>
<dbReference type="InterPro" id="IPR009081">
    <property type="entry name" value="PP-bd_ACP"/>
</dbReference>
<dbReference type="SUPFAM" id="SSF47336">
    <property type="entry name" value="ACP-like"/>
    <property type="match status" value="3"/>
</dbReference>
<dbReference type="InterPro" id="IPR010071">
    <property type="entry name" value="AA_adenyl_dom"/>
</dbReference>
<dbReference type="Gene3D" id="1.10.1200.10">
    <property type="entry name" value="ACP-like"/>
    <property type="match status" value="3"/>
</dbReference>
<dbReference type="GO" id="GO:0044550">
    <property type="term" value="P:secondary metabolite biosynthetic process"/>
    <property type="evidence" value="ECO:0007669"/>
    <property type="project" value="UniProtKB-ARBA"/>
</dbReference>
<dbReference type="GO" id="GO:0003824">
    <property type="term" value="F:catalytic activity"/>
    <property type="evidence" value="ECO:0007669"/>
    <property type="project" value="InterPro"/>
</dbReference>
<keyword evidence="3" id="KW-0596">Phosphopantetheine</keyword>
<gene>
    <name evidence="6" type="ORF">CWB74_03405</name>
</gene>
<dbReference type="InterPro" id="IPR020845">
    <property type="entry name" value="AMP-binding_CS"/>
</dbReference>
<dbReference type="GO" id="GO:0043041">
    <property type="term" value="P:amino acid activation for nonribosomal peptide biosynthetic process"/>
    <property type="evidence" value="ECO:0007669"/>
    <property type="project" value="TreeGrafter"/>
</dbReference>
<dbReference type="Gene3D" id="3.30.300.30">
    <property type="match status" value="3"/>
</dbReference>
<reference evidence="6 7" key="1">
    <citation type="submission" date="2017-12" db="EMBL/GenBank/DDBJ databases">
        <authorList>
            <person name="Paulsen S."/>
            <person name="Gram L.K."/>
        </authorList>
    </citation>
    <scope>NUCLEOTIDE SEQUENCE [LARGE SCALE GENOMIC DNA]</scope>
    <source>
        <strain evidence="6 7">S1607</strain>
    </source>
</reference>
<dbReference type="SUPFAM" id="SSF56801">
    <property type="entry name" value="Acetyl-CoA synthetase-like"/>
    <property type="match status" value="3"/>
</dbReference>
<dbReference type="PANTHER" id="PTHR45527">
    <property type="entry name" value="NONRIBOSOMAL PEPTIDE SYNTHETASE"/>
    <property type="match status" value="1"/>
</dbReference>
<dbReference type="InterPro" id="IPR045851">
    <property type="entry name" value="AMP-bd_C_sf"/>
</dbReference>
<proteinExistence type="inferred from homology"/>
<dbReference type="PROSITE" id="PS00455">
    <property type="entry name" value="AMP_BINDING"/>
    <property type="match status" value="3"/>
</dbReference>
<dbReference type="SUPFAM" id="SSF52777">
    <property type="entry name" value="CoA-dependent acyltransferases"/>
    <property type="match status" value="6"/>
</dbReference>
<dbReference type="PROSITE" id="PS50075">
    <property type="entry name" value="CARRIER"/>
    <property type="match status" value="3"/>
</dbReference>
<dbReference type="NCBIfam" id="NF003417">
    <property type="entry name" value="PRK04813.1"/>
    <property type="match status" value="3"/>
</dbReference>
<evidence type="ECO:0000256" key="4">
    <source>
        <dbReference type="ARBA" id="ARBA00022553"/>
    </source>
</evidence>
<dbReference type="Pfam" id="PF00668">
    <property type="entry name" value="Condensation"/>
    <property type="match status" value="3"/>
</dbReference>
<dbReference type="CDD" id="cd19531">
    <property type="entry name" value="LCL_NRPS-like"/>
    <property type="match status" value="3"/>
</dbReference>
<feature type="domain" description="Carrier" evidence="5">
    <location>
        <begin position="2130"/>
        <end position="2207"/>
    </location>
</feature>
<evidence type="ECO:0000313" key="7">
    <source>
        <dbReference type="Proteomes" id="UP000305423"/>
    </source>
</evidence>
<evidence type="ECO:0000313" key="6">
    <source>
        <dbReference type="EMBL" id="TMN80788.1"/>
    </source>
</evidence>
<dbReference type="Pfam" id="PF13193">
    <property type="entry name" value="AMP-binding_C"/>
    <property type="match status" value="2"/>
</dbReference>
<accession>A0AAQ2ITE8</accession>
<sequence length="3314" mass="366259">MSLLKLVQSAAEQGVYLYEEQGQLNYELSVSEFPAQLKEQILAVKSELIAFLSDGVTHDAEITHSAREGDLLDVSFSQFRLWFIDQLQGGTPEYNMPLALNVTGQLNLPLVTSVFNTIIERHMVLRSVYIGNEQNIRQYIRPMAEVEFAINCVDLSHLQEQTQTKEVQRLVEADLVTAFDLANDIMLRVSYIKRSPDSGVLLFNMHHIASDGWSMQVLLKEFFALYHAREQGLMDPLAALSIQYADYARWQQEHLAGELLDKQMAYWIQQLAEAPANHTLVLDKVRPKVKQHRGGVVTGQLPVSVTQPLLQLAKAQQLSPFMLLHGALSLLLSRHSNSDDIVIGTPVANRQMSDLEPLIGFFANTLVLRANTRHETLSDYFTHIRKVHLDAQANQDVPFEHLVERLNVPRNSAHNPLFQIIMTTDSDFGVNDTEESASFGLPNVVLETHESSLLHAKFDLNIDLRISERGMSMRWLYDVSLFEHSHIEQLQEHFSRILSGLSQLKDLHSDPQRLPLLSEEELAHQIHTLNNTAQVFDNTLCLHQRFEQQAALQPDGVALRCGDEQLSYAQLNAQANQLAHYLRASHELQPDTLVGICAERSLEMVIGMLAILKAGGAYVPLDPNYPRERLAYMAQDAQLQIVLTQGSAHQALSNFVGEQIAIEQTDRYSHHCCDNPNVKTQDLGVHNLAYVIYTSGTTGNPKGVMVTHSNVNHLILAQSYYRGGQGKCMAHCGSVSFDVTTFELWGPLLTGASVLIVPQQVLLSPTAFGQLLQAQQVTDMFLTVGLYNQYQDELLGQLGGLDNLYIGGDALDPSRMRKQLQAHPRPKRVFNAYGPTECTVLAIVGELHTLAPECTSVPLGRPLNNTRIYILDRHLQAVPQGSVGEIYIAGMGVAKGYLNQPELTAQRFLADPFQPGSAAWMYKSGDLGRRLKDGSIEFIGRVDKQVKIRGFRIEPGEIETALLACDGVCEAAVVVQSSGQDKQLVAYLSWQDGAQCSNRTELRAQLAQVLPQHMLPGAFVTVSKMPLTGNGKVNYSALPAVASEDLQDEEYVAPTTETQTILVDIWAELLGIDKARISILANFFTLGGHSLLSVRLMTAIRSRLDVSLSVADIFSASSLAELAMVVERGGEQQAKPAITVLTQTGAALPVSFSQQRLWSIDKLQGGSAEYNMPLALDVSGELNIALLNRVFTTIIERHEVLRSVYDTEGSQIVQRIRAANDVTFTVHVEDLSGLQGEALAAEIATRVQADVTRSFDLQQDLMLRVSYLKKKPGDGVLLFNMHHIASDGWSMQLLMKEFFALYQAYSRGQVNPLAPLACQYGDYAHWQRTHLEGDALEQQLAYWQQQLKSSPAVHSLPLCGDRPAIKQYQGAAVAAQLPSPIAGRLLSLAKAHQLSPFMLLHGALALLLARHSNSQDIVMGTPIANRLMAECEPLIGFFVNTLVLRVNTAQPTIGDYFAHLKKTHLAAQANQDVPFEQLVERLKVSGSSAYNPLFQVMVSIDSDYGVNDQRALEEFKLPGIELVAQQASYVQAKFDLDINLSIDEQGIWIRWIYDISLFSNAYVEQLNTHFCQLLTALSELDSEQTLLRDIRILSAVEEQELLSGLNDTQVVYQNDRCIHDLFEQQVNMRPEHLALVAGAEQLSYRQLNQRVNQLADHLMNTVTITPDTLIGICASRSPEMVIGILAILKAGAAYVPLDPNYPAARLSYMIADAELKVIVGDAASSAALPMHKEKIVRIDQSALYQDCSSDNPPQSGRVLNASHLAYVIYTSGSTGQPKGVMVTHNNLVNYQLNVAQRYKICERDRVLQFSSLSFDIFAEELFAALCHGASLVLRDEDCVASATAFWSFCQQQQVSVISLPTAFWTQVNESFASAESSALRCIIVGGEALPEAAARTFFAAPREVELFNTYGPTEATITASGVALRSGDPVTIGHANPNCQLLVLDENGALVPKGAIGELYIGGDGVARGYLNRPQLNERQFIANPYAAVLGSQRLYRTGDLVRYQSDGNLEFVGRADEQVKIRGFRIELGEVENVLAAYGDVEAAVVVTYDAPTGKQLVGYVRSARAASEAARTALLSELKDFIAEKLPNYMIPSVLMAVTQWPLSSNGKIDKRALPQPDASLMAGSYIAPEGEQEHTLVRIWSELLSIAADRISATANFFDLGGHSVLAIRLTSEIKKQFGKELSPRTVFEHSTLREMAAQLDSTDVATGSVSITPVKRSDIRIPLSYSQQRLWFIDQLQGGTPEYNICVAFDIAGKLQLDQIEKTMLALIKRHEILRTVYADDELGTYQVVIPESAIQFALERDDLQHLSDAQQTQQVNAILREKYARAYDLAQDVPARMGYIWLGGDCGATDTRGVLWFNIHHIAIDGWSLDILMREFSQLYRAYCDATPHQLAPLSLQYADYAYWQKSRFDSAEFQKQTDYWLEQLQGVPDVHSLYTKSVRPPVKGNQGHRFTSQLPVAIGQRLHKLAKAQEMTPFMLLHGALALVLAKNSQSSDVVVGTPVVGRTDVALSNLVGFFVNTLALRVNTDFAQLNDYLAHVKEVHLSAQDNQNVPLDMIIERLRLTRSASYSPLFQIALTTISDYGLGDTSLAEEDQDSLSDFEMTMRMMSQTTVLFDLQVGLYISDQGVELSWTYDTELFERSYIEGLDAQLRYLFVQLAEISDQSHSLPAMKHLSFVSGQQQNELMQALSGPLAEIADEQRLHSQFEVIAAASPKRPALHYNGQSMSYAELDSRATQLAHYLCQHADIKPGDLVGVALNTSFELVIALLAILKAGGGYVPLAAEHRQAAERMQRIVSEAQLTHIISHTESDDGLSAATEIIRLDLPDVRDKLAAMPDSGTGLRGHAEDPAYVLYTSGSTGAPKGCVVSHGAMINFLGAMEGALDGALSAQTRLLAVSSFGFDIAGFDLWGPLSCGGQVILADRQDVIDPDRVAQLLETHHINFMQATPATWQLLVDNGWQGKSDLCVLSGGEALNVELARQLVTSCERLWNGYGPTEATVYSLLNEITAADLDDAVLLGGQLDNVRHLVVDGDGNPVPEYAVGELLISGLGLATGYLHQPELTAQRFISYCHAGSEPVRMYKTGDLVRRLPNGKYAYIGRSDDQIKIRGMRIELGEIEAQLSQLEGVLSCRVLLRELPNGEPGIIAYINAQVQAEAELQAFISAQQARLSERLPQYMLPGHFVLVDSWPVTANGKLDKSRLPEVQLGDAQAVVSAQTETEKMLLAMYAELLGIAQDRISVTANFFELGGHSLLLIRLRSMIREQLFVSIDVQGLYRIRGIRELAQLCDVLRTRQTVSESLTEQEFEEAEF</sequence>
<evidence type="ECO:0000256" key="3">
    <source>
        <dbReference type="ARBA" id="ARBA00022450"/>
    </source>
</evidence>
<dbReference type="InterPro" id="IPR001242">
    <property type="entry name" value="Condensation_dom"/>
</dbReference>
<dbReference type="Pfam" id="PF18563">
    <property type="entry name" value="TubC_N"/>
    <property type="match status" value="1"/>
</dbReference>
<dbReference type="PROSITE" id="PS00012">
    <property type="entry name" value="PHOSPHOPANTETHEINE"/>
    <property type="match status" value="2"/>
</dbReference>
<dbReference type="FunFam" id="1.10.1200.10:FF:000005">
    <property type="entry name" value="Nonribosomal peptide synthetase 1"/>
    <property type="match status" value="2"/>
</dbReference>
<dbReference type="GO" id="GO:0005737">
    <property type="term" value="C:cytoplasm"/>
    <property type="evidence" value="ECO:0007669"/>
    <property type="project" value="TreeGrafter"/>
</dbReference>
<dbReference type="FunFam" id="3.40.50.980:FF:000001">
    <property type="entry name" value="Non-ribosomal peptide synthetase"/>
    <property type="match status" value="2"/>
</dbReference>
<keyword evidence="4" id="KW-0597">Phosphoprotein</keyword>
<dbReference type="Gene3D" id="3.30.559.10">
    <property type="entry name" value="Chloramphenicol acetyltransferase-like domain"/>
    <property type="match status" value="3"/>
</dbReference>
<dbReference type="FunFam" id="2.30.38.10:FF:000001">
    <property type="entry name" value="Non-ribosomal peptide synthetase PvdI"/>
    <property type="match status" value="1"/>
</dbReference>
<feature type="domain" description="Carrier" evidence="5">
    <location>
        <begin position="1053"/>
        <end position="1130"/>
    </location>
</feature>
<dbReference type="Gene3D" id="3.40.50.980">
    <property type="match status" value="4"/>
</dbReference>
<dbReference type="FunFam" id="3.40.50.12780:FF:000012">
    <property type="entry name" value="Non-ribosomal peptide synthetase"/>
    <property type="match status" value="2"/>
</dbReference>
<dbReference type="Proteomes" id="UP000305423">
    <property type="component" value="Unassembled WGS sequence"/>
</dbReference>
<dbReference type="Gene3D" id="3.30.559.30">
    <property type="entry name" value="Nonribosomal peptide synthetase, condensation domain"/>
    <property type="match status" value="3"/>
</dbReference>
<dbReference type="InterPro" id="IPR041464">
    <property type="entry name" value="TubC_N"/>
</dbReference>
<dbReference type="SMART" id="SM00823">
    <property type="entry name" value="PKS_PP"/>
    <property type="match status" value="3"/>
</dbReference>
<name>A0AAQ2ITE8_PSEO7</name>
<dbReference type="Pfam" id="PF00550">
    <property type="entry name" value="PP-binding"/>
    <property type="match status" value="3"/>
</dbReference>
<evidence type="ECO:0000256" key="2">
    <source>
        <dbReference type="ARBA" id="ARBA00006432"/>
    </source>
</evidence>
<dbReference type="FunFam" id="3.30.300.30:FF:000010">
    <property type="entry name" value="Enterobactin synthetase component F"/>
    <property type="match status" value="1"/>
</dbReference>
<organism evidence="6 7">
    <name type="scientific">Pseudoalteromonas piscicida</name>
    <dbReference type="NCBI Taxonomy" id="43662"/>
    <lineage>
        <taxon>Bacteria</taxon>
        <taxon>Pseudomonadati</taxon>
        <taxon>Pseudomonadota</taxon>
        <taxon>Gammaproteobacteria</taxon>
        <taxon>Alteromonadales</taxon>
        <taxon>Pseudoalteromonadaceae</taxon>
        <taxon>Pseudoalteromonas</taxon>
    </lineage>
</organism>
<feature type="domain" description="Carrier" evidence="5">
    <location>
        <begin position="3218"/>
        <end position="3298"/>
    </location>
</feature>
<dbReference type="InterPro" id="IPR023213">
    <property type="entry name" value="CAT-like_dom_sf"/>
</dbReference>
<dbReference type="SMART" id="SM01294">
    <property type="entry name" value="PKS_PP_betabranch"/>
    <property type="match status" value="1"/>
</dbReference>
<comment type="caution">
    <text evidence="6">The sequence shown here is derived from an EMBL/GenBank/DDBJ whole genome shotgun (WGS) entry which is preliminary data.</text>
</comment>
<dbReference type="Gene3D" id="3.40.50.12780">
    <property type="entry name" value="N-terminal domain of ligase-like"/>
    <property type="match status" value="1"/>
</dbReference>
<dbReference type="InterPro" id="IPR006162">
    <property type="entry name" value="Ppantetheine_attach_site"/>
</dbReference>
<dbReference type="InterPro" id="IPR020806">
    <property type="entry name" value="PKS_PP-bd"/>
</dbReference>
<dbReference type="RefSeq" id="WP_045965166.1">
    <property type="nucleotide sequence ID" value="NZ_JXXW01000052.1"/>
</dbReference>
<evidence type="ECO:0000256" key="1">
    <source>
        <dbReference type="ARBA" id="ARBA00001957"/>
    </source>
</evidence>
<dbReference type="InterPro" id="IPR042099">
    <property type="entry name" value="ANL_N_sf"/>
</dbReference>
<dbReference type="NCBIfam" id="TIGR01733">
    <property type="entry name" value="AA-adenyl-dom"/>
    <property type="match status" value="3"/>
</dbReference>
<dbReference type="Gene3D" id="2.30.38.10">
    <property type="entry name" value="Luciferase, Domain 3"/>
    <property type="match status" value="2"/>
</dbReference>
<comment type="similarity">
    <text evidence="2">Belongs to the ATP-dependent AMP-binding enzyme family.</text>
</comment>
<dbReference type="EMBL" id="PNEL01000010">
    <property type="protein sequence ID" value="TMN80788.1"/>
    <property type="molecule type" value="Genomic_DNA"/>
</dbReference>